<evidence type="ECO:0000256" key="7">
    <source>
        <dbReference type="ARBA" id="ARBA00022692"/>
    </source>
</evidence>
<feature type="compositionally biased region" description="Low complexity" evidence="14">
    <location>
        <begin position="493"/>
        <end position="507"/>
    </location>
</feature>
<keyword evidence="10" id="KW-0067">ATP-binding</keyword>
<dbReference type="InterPro" id="IPR036097">
    <property type="entry name" value="HisK_dim/P_sf"/>
</dbReference>
<dbReference type="SMART" id="SM00387">
    <property type="entry name" value="HATPase_c"/>
    <property type="match status" value="1"/>
</dbReference>
<dbReference type="Gene3D" id="6.10.340.10">
    <property type="match status" value="1"/>
</dbReference>
<dbReference type="Pfam" id="PF00512">
    <property type="entry name" value="HisKA"/>
    <property type="match status" value="1"/>
</dbReference>
<dbReference type="Pfam" id="PF02518">
    <property type="entry name" value="HATPase_c"/>
    <property type="match status" value="1"/>
</dbReference>
<evidence type="ECO:0000256" key="11">
    <source>
        <dbReference type="ARBA" id="ARBA00022989"/>
    </source>
</evidence>
<gene>
    <name evidence="18" type="ORF">IAB44_06765</name>
</gene>
<evidence type="ECO:0000256" key="15">
    <source>
        <dbReference type="SAM" id="Phobius"/>
    </source>
</evidence>
<accession>A0A9D1JK02</accession>
<dbReference type="CDD" id="cd06225">
    <property type="entry name" value="HAMP"/>
    <property type="match status" value="1"/>
</dbReference>
<comment type="catalytic activity">
    <reaction evidence="1">
        <text>ATP + protein L-histidine = ADP + protein N-phospho-L-histidine.</text>
        <dbReference type="EC" id="2.7.13.3"/>
    </reaction>
</comment>
<dbReference type="PROSITE" id="PS50109">
    <property type="entry name" value="HIS_KIN"/>
    <property type="match status" value="1"/>
</dbReference>
<feature type="region of interest" description="Disordered" evidence="14">
    <location>
        <begin position="455"/>
        <end position="521"/>
    </location>
</feature>
<dbReference type="Pfam" id="PF00672">
    <property type="entry name" value="HAMP"/>
    <property type="match status" value="1"/>
</dbReference>
<evidence type="ECO:0000256" key="14">
    <source>
        <dbReference type="SAM" id="MobiDB-lite"/>
    </source>
</evidence>
<dbReference type="AlphaFoldDB" id="A0A9D1JK02"/>
<dbReference type="PRINTS" id="PR00344">
    <property type="entry name" value="BCTRLSENSOR"/>
</dbReference>
<evidence type="ECO:0000313" key="19">
    <source>
        <dbReference type="Proteomes" id="UP000823935"/>
    </source>
</evidence>
<dbReference type="Gene3D" id="1.10.287.130">
    <property type="match status" value="1"/>
</dbReference>
<evidence type="ECO:0000256" key="2">
    <source>
        <dbReference type="ARBA" id="ARBA00004651"/>
    </source>
</evidence>
<keyword evidence="13 15" id="KW-0472">Membrane</keyword>
<dbReference type="Gene3D" id="3.30.565.10">
    <property type="entry name" value="Histidine kinase-like ATPase, C-terminal domain"/>
    <property type="match status" value="1"/>
</dbReference>
<reference evidence="18" key="1">
    <citation type="submission" date="2020-10" db="EMBL/GenBank/DDBJ databases">
        <authorList>
            <person name="Gilroy R."/>
        </authorList>
    </citation>
    <scope>NUCLEOTIDE SEQUENCE</scope>
    <source>
        <strain evidence="18">CHK190-19873</strain>
    </source>
</reference>
<evidence type="ECO:0000259" key="17">
    <source>
        <dbReference type="PROSITE" id="PS50885"/>
    </source>
</evidence>
<dbReference type="GO" id="GO:0005886">
    <property type="term" value="C:plasma membrane"/>
    <property type="evidence" value="ECO:0007669"/>
    <property type="project" value="UniProtKB-SubCell"/>
</dbReference>
<feature type="compositionally biased region" description="Basic residues" evidence="14">
    <location>
        <begin position="510"/>
        <end position="521"/>
    </location>
</feature>
<dbReference type="Proteomes" id="UP000823935">
    <property type="component" value="Unassembled WGS sequence"/>
</dbReference>
<dbReference type="PROSITE" id="PS50885">
    <property type="entry name" value="HAMP"/>
    <property type="match status" value="1"/>
</dbReference>
<dbReference type="InterPro" id="IPR003594">
    <property type="entry name" value="HATPase_dom"/>
</dbReference>
<evidence type="ECO:0000256" key="5">
    <source>
        <dbReference type="ARBA" id="ARBA00022553"/>
    </source>
</evidence>
<name>A0A9D1JK02_9FIRM</name>
<evidence type="ECO:0000256" key="8">
    <source>
        <dbReference type="ARBA" id="ARBA00022741"/>
    </source>
</evidence>
<dbReference type="InterPro" id="IPR005467">
    <property type="entry name" value="His_kinase_dom"/>
</dbReference>
<protein>
    <recommendedName>
        <fullName evidence="3">histidine kinase</fullName>
        <ecNumber evidence="3">2.7.13.3</ecNumber>
    </recommendedName>
</protein>
<dbReference type="PANTHER" id="PTHR45528:SF1">
    <property type="entry name" value="SENSOR HISTIDINE KINASE CPXA"/>
    <property type="match status" value="1"/>
</dbReference>
<dbReference type="GO" id="GO:0000155">
    <property type="term" value="F:phosphorelay sensor kinase activity"/>
    <property type="evidence" value="ECO:0007669"/>
    <property type="project" value="InterPro"/>
</dbReference>
<dbReference type="EC" id="2.7.13.3" evidence="3"/>
<comment type="subcellular location">
    <subcellularLocation>
        <location evidence="2">Cell membrane</location>
        <topology evidence="2">Multi-pass membrane protein</topology>
    </subcellularLocation>
</comment>
<dbReference type="InterPro" id="IPR004358">
    <property type="entry name" value="Sig_transdc_His_kin-like_C"/>
</dbReference>
<evidence type="ECO:0000256" key="9">
    <source>
        <dbReference type="ARBA" id="ARBA00022777"/>
    </source>
</evidence>
<proteinExistence type="predicted"/>
<dbReference type="PANTHER" id="PTHR45528">
    <property type="entry name" value="SENSOR HISTIDINE KINASE CPXA"/>
    <property type="match status" value="1"/>
</dbReference>
<keyword evidence="5" id="KW-0597">Phosphoprotein</keyword>
<dbReference type="SMART" id="SM00388">
    <property type="entry name" value="HisKA"/>
    <property type="match status" value="1"/>
</dbReference>
<dbReference type="SUPFAM" id="SSF47384">
    <property type="entry name" value="Homodimeric domain of signal transducing histidine kinase"/>
    <property type="match status" value="1"/>
</dbReference>
<evidence type="ECO:0000259" key="16">
    <source>
        <dbReference type="PROSITE" id="PS50109"/>
    </source>
</evidence>
<feature type="transmembrane region" description="Helical" evidence="15">
    <location>
        <begin position="7"/>
        <end position="27"/>
    </location>
</feature>
<evidence type="ECO:0000313" key="18">
    <source>
        <dbReference type="EMBL" id="HIS31233.1"/>
    </source>
</evidence>
<dbReference type="InterPro" id="IPR036890">
    <property type="entry name" value="HATPase_C_sf"/>
</dbReference>
<dbReference type="SUPFAM" id="SSF55874">
    <property type="entry name" value="ATPase domain of HSP90 chaperone/DNA topoisomerase II/histidine kinase"/>
    <property type="match status" value="1"/>
</dbReference>
<evidence type="ECO:0000256" key="4">
    <source>
        <dbReference type="ARBA" id="ARBA00022475"/>
    </source>
</evidence>
<sequence>MRLSWKLFFLTTPVFVLFLTIFGAWIIQSSFDSSLEKELDRCMVENELFQTSYELSLNSLSEEQREQTTVRRIIESFHKNRGKGAGNARVYSEDGTVLYEDSALRPQTSIRESLTAENNVGSEVVREDGKTYVVVLAKMSNGEFVETSRNISSLFADRDAMYSRYQIGALLLTALVGGMIFLLLFLVMRNMQTLSRATRQFAQGNYSTRVSIRSSDEVGHLAEDFNWMANAMSLQMEQLKDEVHRQEAFSSAFAHELKTPLTSIIGYADTIRQMDLSKEETDMCAGYIYHQGKRLQSLSYKLLEMSMASGQEISKKKIPVSELFQEVSQITAQSLSEKNLILRIRAESGTVLGDRDLLTSVFLNLIDNARKASPEGKTIYLTGENAGGVYTVYVEDEGPGIPPKELPHITEAFYMVDKSRSRREGGAGLGLALCQRIVSLHQASWQFENRPEGGLKVTLRFGPPESGRRERRSRRPRRENPASRHNVLRSRTESAPSGPSESQPPSQTGRRFRKTQKGGRL</sequence>
<dbReference type="GO" id="GO:0005524">
    <property type="term" value="F:ATP binding"/>
    <property type="evidence" value="ECO:0007669"/>
    <property type="project" value="UniProtKB-KW"/>
</dbReference>
<dbReference type="CDD" id="cd00075">
    <property type="entry name" value="HATPase"/>
    <property type="match status" value="1"/>
</dbReference>
<evidence type="ECO:0000256" key="1">
    <source>
        <dbReference type="ARBA" id="ARBA00000085"/>
    </source>
</evidence>
<organism evidence="18 19">
    <name type="scientific">Candidatus Limivivens intestinipullorum</name>
    <dbReference type="NCBI Taxonomy" id="2840858"/>
    <lineage>
        <taxon>Bacteria</taxon>
        <taxon>Bacillati</taxon>
        <taxon>Bacillota</taxon>
        <taxon>Clostridia</taxon>
        <taxon>Lachnospirales</taxon>
        <taxon>Lachnospiraceae</taxon>
        <taxon>Lachnospiraceae incertae sedis</taxon>
        <taxon>Candidatus Limivivens</taxon>
    </lineage>
</organism>
<dbReference type="CDD" id="cd00082">
    <property type="entry name" value="HisKA"/>
    <property type="match status" value="1"/>
</dbReference>
<keyword evidence="8" id="KW-0547">Nucleotide-binding</keyword>
<comment type="caution">
    <text evidence="18">The sequence shown here is derived from an EMBL/GenBank/DDBJ whole genome shotgun (WGS) entry which is preliminary data.</text>
</comment>
<evidence type="ECO:0000256" key="12">
    <source>
        <dbReference type="ARBA" id="ARBA00023012"/>
    </source>
</evidence>
<keyword evidence="11 15" id="KW-1133">Transmembrane helix</keyword>
<keyword evidence="12" id="KW-0902">Two-component regulatory system</keyword>
<dbReference type="InterPro" id="IPR050398">
    <property type="entry name" value="HssS/ArlS-like"/>
</dbReference>
<evidence type="ECO:0000256" key="10">
    <source>
        <dbReference type="ARBA" id="ARBA00022840"/>
    </source>
</evidence>
<dbReference type="EMBL" id="DVIQ01000033">
    <property type="protein sequence ID" value="HIS31233.1"/>
    <property type="molecule type" value="Genomic_DNA"/>
</dbReference>
<keyword evidence="6" id="KW-0808">Transferase</keyword>
<evidence type="ECO:0000256" key="3">
    <source>
        <dbReference type="ARBA" id="ARBA00012438"/>
    </source>
</evidence>
<dbReference type="InterPro" id="IPR003660">
    <property type="entry name" value="HAMP_dom"/>
</dbReference>
<feature type="domain" description="Histidine kinase" evidence="16">
    <location>
        <begin position="252"/>
        <end position="465"/>
    </location>
</feature>
<keyword evidence="4" id="KW-1003">Cell membrane</keyword>
<dbReference type="SUPFAM" id="SSF158472">
    <property type="entry name" value="HAMP domain-like"/>
    <property type="match status" value="1"/>
</dbReference>
<feature type="domain" description="HAMP" evidence="17">
    <location>
        <begin position="185"/>
        <end position="237"/>
    </location>
</feature>
<keyword evidence="7 15" id="KW-0812">Transmembrane</keyword>
<feature type="transmembrane region" description="Helical" evidence="15">
    <location>
        <begin position="165"/>
        <end position="187"/>
    </location>
</feature>
<reference evidence="18" key="2">
    <citation type="journal article" date="2021" name="PeerJ">
        <title>Extensive microbial diversity within the chicken gut microbiome revealed by metagenomics and culture.</title>
        <authorList>
            <person name="Gilroy R."/>
            <person name="Ravi A."/>
            <person name="Getino M."/>
            <person name="Pursley I."/>
            <person name="Horton D.L."/>
            <person name="Alikhan N.F."/>
            <person name="Baker D."/>
            <person name="Gharbi K."/>
            <person name="Hall N."/>
            <person name="Watson M."/>
            <person name="Adriaenssens E.M."/>
            <person name="Foster-Nyarko E."/>
            <person name="Jarju S."/>
            <person name="Secka A."/>
            <person name="Antonio M."/>
            <person name="Oren A."/>
            <person name="Chaudhuri R.R."/>
            <person name="La Ragione R."/>
            <person name="Hildebrand F."/>
            <person name="Pallen M.J."/>
        </authorList>
    </citation>
    <scope>NUCLEOTIDE SEQUENCE</scope>
    <source>
        <strain evidence="18">CHK190-19873</strain>
    </source>
</reference>
<keyword evidence="9 18" id="KW-0418">Kinase</keyword>
<evidence type="ECO:0000256" key="6">
    <source>
        <dbReference type="ARBA" id="ARBA00022679"/>
    </source>
</evidence>
<dbReference type="InterPro" id="IPR003661">
    <property type="entry name" value="HisK_dim/P_dom"/>
</dbReference>
<evidence type="ECO:0000256" key="13">
    <source>
        <dbReference type="ARBA" id="ARBA00023136"/>
    </source>
</evidence>
<dbReference type="SMART" id="SM00304">
    <property type="entry name" value="HAMP"/>
    <property type="match status" value="1"/>
</dbReference>